<feature type="transmembrane region" description="Helical" evidence="2">
    <location>
        <begin position="309"/>
        <end position="330"/>
    </location>
</feature>
<feature type="transmembrane region" description="Helical" evidence="2">
    <location>
        <begin position="336"/>
        <end position="363"/>
    </location>
</feature>
<keyword evidence="2" id="KW-0472">Membrane</keyword>
<dbReference type="EMBL" id="GG738855">
    <property type="protein sequence ID" value="EFC47398.1"/>
    <property type="molecule type" value="Genomic_DNA"/>
</dbReference>
<feature type="region of interest" description="Disordered" evidence="1">
    <location>
        <begin position="846"/>
        <end position="888"/>
    </location>
</feature>
<sequence length="930" mass="104829">MQKRTTPAGTIVDCPTSIEVTMITVTANILRQTLFGLSINIINNSTFYETNLWAMAYQPRLAPLYFELFTDIDFNTTESSTSTSLTMNNTSNNDNNTNNNSRGIRGIAEDSSTVNVEAGEVRRIALVGQQLVINSTTNIGMNDGIIINEPQMKNPLTDYVYIKPVRIRKAFFGTEFTVQAKLEDLLRSALEHPMDEGDRVESVPTLSELLVSNLGTQFEFKVYASKNSQVQFPLPTNVIFGDSNVFFEDTVSLNSDLEDPTLTMQRRVVSANYAISTLVVVVNGITGLIILFFLIYFRKTEPRASRGYLPYLVLFQVVINFCRVLLQSFWGEEYLLMIFTFITFGLLSGSYLIYFMNTLFFFYKRKVYAEMYNKLKRESFERKNQSSGSSSLAQLNNSPSSSGSNDKPIGERKGSDASSLNTSEKAKQLTFRWARSKKVKIFTVTFMAIVLIIIYSIIIPLLFTVPAPNVLIAIQAIGGLLVAFAVFLVIVAFSIDIVANKKLILGCKLKAYFVRNDRLYYRLEMLVHIISIVFYVSMGVVRSIAMSRTDDMVVLLSNTYAPSVILATFVALPLELIAIFLELMASGGGFICLMTLYERIRLSNQCAEGIGFLFDRYADHNDDNLKETSIELDAGEIIKFRTIRNSPYLDLLGDELARLFIDEKGFELIRQYAKTEFSIENLAFISDMEKVYTQLFMAVARPRSITGKSPSSDRPFYRPLLKQNLTEEEIAKATTELRENIYNTYIPDNAPMTVNLSSFSKTIFNKWAAKDFFTDDYLKSEYFVNDLDIVISEVVKNLRDTFRRLQLTAEYKEWFEIVKKNSVSLQAIQKAKALTKSSNSNLATIPPSTTLNGHGHINGHTVQPSQTPTTPTPLHNTSPGGTPIIVVTPAADNDKDTELNTIPTTNNSNITTTQPLHYQQHWFFPEHSNT</sequence>
<gene>
    <name evidence="4" type="ORF">NAEGRDRAFT_64840</name>
</gene>
<dbReference type="VEuPathDB" id="AmoebaDB:NAEGRDRAFT_64840"/>
<evidence type="ECO:0000313" key="4">
    <source>
        <dbReference type="EMBL" id="EFC47398.1"/>
    </source>
</evidence>
<feature type="region of interest" description="Disordered" evidence="1">
    <location>
        <begin position="383"/>
        <end position="421"/>
    </location>
</feature>
<dbReference type="KEGG" id="ngr:NAEGRDRAFT_64840"/>
<accession>D2V7K9</accession>
<proteinExistence type="predicted"/>
<dbReference type="InterPro" id="IPR016137">
    <property type="entry name" value="RGS"/>
</dbReference>
<feature type="transmembrane region" description="Helical" evidence="2">
    <location>
        <begin position="519"/>
        <end position="544"/>
    </location>
</feature>
<feature type="compositionally biased region" description="Polar residues" evidence="1">
    <location>
        <begin position="385"/>
        <end position="405"/>
    </location>
</feature>
<dbReference type="RefSeq" id="XP_002680142.1">
    <property type="nucleotide sequence ID" value="XM_002680096.1"/>
</dbReference>
<evidence type="ECO:0000256" key="2">
    <source>
        <dbReference type="SAM" id="Phobius"/>
    </source>
</evidence>
<keyword evidence="5" id="KW-1185">Reference proteome</keyword>
<feature type="transmembrane region" description="Helical" evidence="2">
    <location>
        <begin position="564"/>
        <end position="597"/>
    </location>
</feature>
<feature type="compositionally biased region" description="Low complexity" evidence="1">
    <location>
        <begin position="863"/>
        <end position="873"/>
    </location>
</feature>
<dbReference type="Proteomes" id="UP000006671">
    <property type="component" value="Unassembled WGS sequence"/>
</dbReference>
<dbReference type="PROSITE" id="PS50132">
    <property type="entry name" value="RGS"/>
    <property type="match status" value="1"/>
</dbReference>
<dbReference type="GeneID" id="8849441"/>
<protein>
    <submittedName>
        <fullName evidence="4">Predicted protein</fullName>
    </submittedName>
</protein>
<dbReference type="SUPFAM" id="SSF48097">
    <property type="entry name" value="Regulator of G-protein signaling, RGS"/>
    <property type="match status" value="1"/>
</dbReference>
<dbReference type="OrthoDB" id="10445460at2759"/>
<feature type="domain" description="RGS" evidence="3">
    <location>
        <begin position="655"/>
        <end position="751"/>
    </location>
</feature>
<name>D2V7K9_NAEGR</name>
<feature type="compositionally biased region" description="Low complexity" evidence="1">
    <location>
        <begin position="80"/>
        <end position="101"/>
    </location>
</feature>
<dbReference type="Gene3D" id="1.10.167.10">
    <property type="entry name" value="Regulator of G-protein Signalling 4, domain 2"/>
    <property type="match status" value="1"/>
</dbReference>
<reference evidence="4 5" key="1">
    <citation type="journal article" date="2010" name="Cell">
        <title>The genome of Naegleria gruberi illuminates early eukaryotic versatility.</title>
        <authorList>
            <person name="Fritz-Laylin L.K."/>
            <person name="Prochnik S.E."/>
            <person name="Ginger M.L."/>
            <person name="Dacks J.B."/>
            <person name="Carpenter M.L."/>
            <person name="Field M.C."/>
            <person name="Kuo A."/>
            <person name="Paredez A."/>
            <person name="Chapman J."/>
            <person name="Pham J."/>
            <person name="Shu S."/>
            <person name="Neupane R."/>
            <person name="Cipriano M."/>
            <person name="Mancuso J."/>
            <person name="Tu H."/>
            <person name="Salamov A."/>
            <person name="Lindquist E."/>
            <person name="Shapiro H."/>
            <person name="Lucas S."/>
            <person name="Grigoriev I.V."/>
            <person name="Cande W.Z."/>
            <person name="Fulton C."/>
            <person name="Rokhsar D.S."/>
            <person name="Dawson S.C."/>
        </authorList>
    </citation>
    <scope>NUCLEOTIDE SEQUENCE [LARGE SCALE GENOMIC DNA]</scope>
    <source>
        <strain evidence="4 5">NEG-M</strain>
    </source>
</reference>
<keyword evidence="2" id="KW-0812">Transmembrane</keyword>
<feature type="transmembrane region" description="Helical" evidence="2">
    <location>
        <begin position="470"/>
        <end position="498"/>
    </location>
</feature>
<organism evidence="5">
    <name type="scientific">Naegleria gruberi</name>
    <name type="common">Amoeba</name>
    <dbReference type="NCBI Taxonomy" id="5762"/>
    <lineage>
        <taxon>Eukaryota</taxon>
        <taxon>Discoba</taxon>
        <taxon>Heterolobosea</taxon>
        <taxon>Tetramitia</taxon>
        <taxon>Eutetramitia</taxon>
        <taxon>Vahlkampfiidae</taxon>
        <taxon>Naegleria</taxon>
    </lineage>
</organism>
<feature type="transmembrane region" description="Helical" evidence="2">
    <location>
        <begin position="441"/>
        <end position="464"/>
    </location>
</feature>
<feature type="transmembrane region" description="Helical" evidence="2">
    <location>
        <begin position="273"/>
        <end position="297"/>
    </location>
</feature>
<evidence type="ECO:0000313" key="5">
    <source>
        <dbReference type="Proteomes" id="UP000006671"/>
    </source>
</evidence>
<dbReference type="InterPro" id="IPR036305">
    <property type="entry name" value="RGS_sf"/>
</dbReference>
<dbReference type="InParanoid" id="D2V7K9"/>
<feature type="region of interest" description="Disordered" evidence="1">
    <location>
        <begin position="80"/>
        <end position="105"/>
    </location>
</feature>
<evidence type="ECO:0000256" key="1">
    <source>
        <dbReference type="SAM" id="MobiDB-lite"/>
    </source>
</evidence>
<dbReference type="AlphaFoldDB" id="D2V7K9"/>
<dbReference type="OMA" id="GGFICLM"/>
<keyword evidence="2" id="KW-1133">Transmembrane helix</keyword>
<evidence type="ECO:0000259" key="3">
    <source>
        <dbReference type="PROSITE" id="PS50132"/>
    </source>
</evidence>
<dbReference type="InterPro" id="IPR044926">
    <property type="entry name" value="RGS_subdomain_2"/>
</dbReference>